<dbReference type="InParanoid" id="A0A0G4E8K7"/>
<dbReference type="Proteomes" id="UP000041254">
    <property type="component" value="Unassembled WGS sequence"/>
</dbReference>
<proteinExistence type="predicted"/>
<organism evidence="1 2">
    <name type="scientific">Vitrella brassicaformis (strain CCMP3155)</name>
    <dbReference type="NCBI Taxonomy" id="1169540"/>
    <lineage>
        <taxon>Eukaryota</taxon>
        <taxon>Sar</taxon>
        <taxon>Alveolata</taxon>
        <taxon>Colpodellida</taxon>
        <taxon>Vitrellaceae</taxon>
        <taxon>Vitrella</taxon>
    </lineage>
</organism>
<name>A0A0G4E8K7_VITBC</name>
<evidence type="ECO:0000313" key="2">
    <source>
        <dbReference type="Proteomes" id="UP000041254"/>
    </source>
</evidence>
<protein>
    <submittedName>
        <fullName evidence="1">Uncharacterized protein</fullName>
    </submittedName>
</protein>
<evidence type="ECO:0000313" key="1">
    <source>
        <dbReference type="EMBL" id="CEL92134.1"/>
    </source>
</evidence>
<sequence>MDTHPLNQAARPPSPVEDPLILTFILPFLILAEKLTFLTVCRQWNGTFWGGGRSSFKLTSRMLLNLNPHQMAQVVAKLSHVQRLTVELRLRDANGQRARRVVEEIIGAVFRSPAVRGSLQHLEVFALQHPEQPWEMVVGNIRRHVQRPLAVTLRNLRIKLYRVRGRLMFPAVTFHYVRHLTLINCDIRPDFPDTVGGVPLPGLPGPYDALSDISIVTALSELPGPWRFQHAMVGGFINSPTINQVACLLEAFRHFCAARLERLALRNVAYAPTAGVDFRGVAPPPFHWTDDGTENYLDRLDELIGGGQGTAGGTEPVATYGDALVRGVARFQDALHSYNNLHCIEWTQDADGLDPGGEMAHLRRSYAFIRLLFAPGALAFPAIRDISIAGDRLPSVATTEAAAPSSLPQPQTSRPQLVSRLADALRRDYLRAMRERSAWTKAEKIGGDRQWVAALHRGVVEKLGLLSAWTPNQGGQQAERSWLER</sequence>
<reference evidence="1 2" key="1">
    <citation type="submission" date="2014-11" db="EMBL/GenBank/DDBJ databases">
        <authorList>
            <person name="Zhu J."/>
            <person name="Qi W."/>
            <person name="Song R."/>
        </authorList>
    </citation>
    <scope>NUCLEOTIDE SEQUENCE [LARGE SCALE GENOMIC DNA]</scope>
</reference>
<dbReference type="EMBL" id="CDMY01000047">
    <property type="protein sequence ID" value="CEL92134.1"/>
    <property type="molecule type" value="Genomic_DNA"/>
</dbReference>
<accession>A0A0G4E8K7</accession>
<gene>
    <name evidence="1" type="ORF">Vbra_20089</name>
</gene>
<dbReference type="AlphaFoldDB" id="A0A0G4E8K7"/>
<dbReference type="VEuPathDB" id="CryptoDB:Vbra_20089"/>
<keyword evidence="2" id="KW-1185">Reference proteome</keyword>